<evidence type="ECO:0000313" key="4">
    <source>
        <dbReference type="EMBL" id="GHH24012.1"/>
    </source>
</evidence>
<comment type="caution">
    <text evidence="4">The sequence shown here is derived from an EMBL/GenBank/DDBJ whole genome shotgun (WGS) entry which is preliminary data.</text>
</comment>
<evidence type="ECO:0000256" key="2">
    <source>
        <dbReference type="ARBA" id="ARBA00022679"/>
    </source>
</evidence>
<gene>
    <name evidence="4" type="ORF">GCM10008023_35700</name>
</gene>
<evidence type="ECO:0000256" key="1">
    <source>
        <dbReference type="ARBA" id="ARBA00010982"/>
    </source>
</evidence>
<evidence type="ECO:0000313" key="5">
    <source>
        <dbReference type="Proteomes" id="UP000652430"/>
    </source>
</evidence>
<dbReference type="PANTHER" id="PTHR18919">
    <property type="entry name" value="ACETYL-COA C-ACYLTRANSFERASE"/>
    <property type="match status" value="1"/>
</dbReference>
<dbReference type="EMBL" id="BNAQ01000006">
    <property type="protein sequence ID" value="GHH24012.1"/>
    <property type="molecule type" value="Genomic_DNA"/>
</dbReference>
<dbReference type="Gene3D" id="2.40.50.840">
    <property type="match status" value="1"/>
</dbReference>
<keyword evidence="3" id="KW-0012">Acyltransferase</keyword>
<dbReference type="Proteomes" id="UP000652430">
    <property type="component" value="Unassembled WGS sequence"/>
</dbReference>
<reference evidence="5" key="1">
    <citation type="journal article" date="2019" name="Int. J. Syst. Evol. Microbiol.">
        <title>The Global Catalogue of Microorganisms (GCM) 10K type strain sequencing project: providing services to taxonomists for standard genome sequencing and annotation.</title>
        <authorList>
            <consortium name="The Broad Institute Genomics Platform"/>
            <consortium name="The Broad Institute Genome Sequencing Center for Infectious Disease"/>
            <person name="Wu L."/>
            <person name="Ma J."/>
        </authorList>
    </citation>
    <scope>NUCLEOTIDE SEQUENCE [LARGE SCALE GENOMIC DNA]</scope>
    <source>
        <strain evidence="5">CGMCC 1.8957</strain>
    </source>
</reference>
<dbReference type="SUPFAM" id="SSF53901">
    <property type="entry name" value="Thiolase-like"/>
    <property type="match status" value="2"/>
</dbReference>
<name>A0ABQ3LTX4_9SPHN</name>
<organism evidence="4 5">
    <name type="scientific">Sphingomonas glacialis</name>
    <dbReference type="NCBI Taxonomy" id="658225"/>
    <lineage>
        <taxon>Bacteria</taxon>
        <taxon>Pseudomonadati</taxon>
        <taxon>Pseudomonadota</taxon>
        <taxon>Alphaproteobacteria</taxon>
        <taxon>Sphingomonadales</taxon>
        <taxon>Sphingomonadaceae</taxon>
        <taxon>Sphingomonas</taxon>
    </lineage>
</organism>
<dbReference type="PANTHER" id="PTHR18919:SF139">
    <property type="entry name" value="THIOLASE-LIKE PROTEIN TYPE 1 ADDITIONAL C-TERMINAL DOMAIN-CONTAINING PROTEIN"/>
    <property type="match status" value="1"/>
</dbReference>
<keyword evidence="5" id="KW-1185">Reference proteome</keyword>
<dbReference type="Gene3D" id="3.40.47.10">
    <property type="match status" value="1"/>
</dbReference>
<proteinExistence type="inferred from homology"/>
<evidence type="ECO:0000256" key="3">
    <source>
        <dbReference type="ARBA" id="ARBA00023315"/>
    </source>
</evidence>
<sequence length="490" mass="51462">MSVDPCTPVLVGLGVAMRREEDPAIAVEPIDLMLEAVRCAGEDCSTPALLADIDTIAVPRGRWRYRNPAGEIARAIGALHAKTIVSSVGVLQQSLIATACADIAQGRIESALVTGADAGYRLLRAKLTANEAVERDQDDDPDMRLEPAAELRHPAELAAGLTMPVGLYAILESARRAAAGLDIDAHRDRLATRSARFAEIAANNPHAWNRQQPSIAEVRNAGPRNPMQAFPYTRAQCSTWNVDQAAALLLCSARRAEALGIDRARWIFPVASAESNHMVPLSARRDLTRSPGADTSAAAVLAAAGTAIDEIDLVDLYSCFPVAVDMAADAAGLGAGIDLTITGGMAFAGGPYNNYFFQATARAAELLRAGVGRTALLSCVSGILTKQAFALWSIDPPKHGFVRRDVTAEVAGMASAQPLPVVQDYSGPGVIAGCTVLHTRGAAPIAVALLDTPAGERALAVSDEATVLAGMELDEWVGRRVEVSGGRLLA</sequence>
<keyword evidence="2" id="KW-0808">Transferase</keyword>
<dbReference type="InterPro" id="IPR016039">
    <property type="entry name" value="Thiolase-like"/>
</dbReference>
<accession>A0ABQ3LTX4</accession>
<comment type="similarity">
    <text evidence="1">Belongs to the thiolase-like superfamily. Thiolase family.</text>
</comment>
<dbReference type="RefSeq" id="WP_189677377.1">
    <property type="nucleotide sequence ID" value="NZ_BNAQ01000006.1"/>
</dbReference>
<protein>
    <submittedName>
        <fullName evidence="4">Acetyl-CoA acetyltransferase</fullName>
    </submittedName>
</protein>